<dbReference type="Proteomes" id="UP000749293">
    <property type="component" value="Unassembled WGS sequence"/>
</dbReference>
<dbReference type="InterPro" id="IPR021858">
    <property type="entry name" value="Fun_TF"/>
</dbReference>
<reference evidence="3" key="1">
    <citation type="submission" date="2020-03" db="EMBL/GenBank/DDBJ databases">
        <title>Site-based positive gene gene selection in Geosmithia morbida across the United States reveals a broad range of putative effectors and factors for local host and environmental adapation.</title>
        <authorList>
            <person name="Onufrak A."/>
            <person name="Murdoch R.W."/>
            <person name="Gazis R."/>
            <person name="Huff M."/>
            <person name="Staton M."/>
            <person name="Klingeman W."/>
            <person name="Hadziabdic D."/>
        </authorList>
    </citation>
    <scope>NUCLEOTIDE SEQUENCE</scope>
    <source>
        <strain evidence="3">1262</strain>
    </source>
</reference>
<accession>A0A9P4Z044</accession>
<dbReference type="GO" id="GO:0000976">
    <property type="term" value="F:transcription cis-regulatory region binding"/>
    <property type="evidence" value="ECO:0007669"/>
    <property type="project" value="TreeGrafter"/>
</dbReference>
<proteinExistence type="predicted"/>
<evidence type="ECO:0000256" key="2">
    <source>
        <dbReference type="ARBA" id="ARBA00023242"/>
    </source>
</evidence>
<evidence type="ECO:0000313" key="3">
    <source>
        <dbReference type="EMBL" id="KAF4126248.1"/>
    </source>
</evidence>
<dbReference type="EMBL" id="JAANYQ010000002">
    <property type="protein sequence ID" value="KAF4126248.1"/>
    <property type="molecule type" value="Genomic_DNA"/>
</dbReference>
<sequence length="307" mass="34864">MDETVLATCVIWCLTDVFTYRQGESSWRIHLQGIKAILDSNQAHRHFISGTGSTQVAMRHLYQLYISLQTLPYIPSLPDPETPVYKGLSDPSKMDVLSLSPSDTKIDGFLGYSEELLHILQRIDHLSSLDDQDSSAVNCEADILLGKVKGMIQRDSEISPTVSICASLSPEDTHEFTLCHRTFQQATLIHLYRRLYHLPSRAKPLQTAIESIKEMMNFMVQGQPCHTWVAMAMPLFTIGCEAFTDDQEEFVMDKVNKLEECIGSLHVKIIRQALEDIWEVRKRMGDLEGNICASQLLAELRYNIILF</sequence>
<dbReference type="AlphaFoldDB" id="A0A9P4Z044"/>
<keyword evidence="2" id="KW-0539">Nucleus</keyword>
<protein>
    <submittedName>
        <fullName evidence="3">Fungal Zn(2)-Cys(6) binuclear cluster domain</fullName>
    </submittedName>
</protein>
<dbReference type="PANTHER" id="PTHR37534:SF7">
    <property type="entry name" value="TRANSCRIPTIONAL ACTIVATOR PROTEIN UGA3"/>
    <property type="match status" value="1"/>
</dbReference>
<dbReference type="PANTHER" id="PTHR37534">
    <property type="entry name" value="TRANSCRIPTIONAL ACTIVATOR PROTEIN UGA3"/>
    <property type="match status" value="1"/>
</dbReference>
<dbReference type="GO" id="GO:0005634">
    <property type="term" value="C:nucleus"/>
    <property type="evidence" value="ECO:0007669"/>
    <property type="project" value="UniProtKB-SubCell"/>
</dbReference>
<dbReference type="GO" id="GO:0045944">
    <property type="term" value="P:positive regulation of transcription by RNA polymerase II"/>
    <property type="evidence" value="ECO:0007669"/>
    <property type="project" value="TreeGrafter"/>
</dbReference>
<keyword evidence="4" id="KW-1185">Reference proteome</keyword>
<dbReference type="GeneID" id="55967724"/>
<dbReference type="RefSeq" id="XP_035324900.1">
    <property type="nucleotide sequence ID" value="XM_035463476.1"/>
</dbReference>
<organism evidence="3 4">
    <name type="scientific">Geosmithia morbida</name>
    <dbReference type="NCBI Taxonomy" id="1094350"/>
    <lineage>
        <taxon>Eukaryota</taxon>
        <taxon>Fungi</taxon>
        <taxon>Dikarya</taxon>
        <taxon>Ascomycota</taxon>
        <taxon>Pezizomycotina</taxon>
        <taxon>Sordariomycetes</taxon>
        <taxon>Hypocreomycetidae</taxon>
        <taxon>Hypocreales</taxon>
        <taxon>Bionectriaceae</taxon>
        <taxon>Geosmithia</taxon>
    </lineage>
</organism>
<gene>
    <name evidence="3" type="ORF">GMORB2_1494</name>
</gene>
<dbReference type="Pfam" id="PF11951">
    <property type="entry name" value="Fungal_trans_2"/>
    <property type="match status" value="1"/>
</dbReference>
<dbReference type="OrthoDB" id="5229455at2759"/>
<evidence type="ECO:0000256" key="1">
    <source>
        <dbReference type="ARBA" id="ARBA00004123"/>
    </source>
</evidence>
<comment type="subcellular location">
    <subcellularLocation>
        <location evidence="1">Nucleus</location>
    </subcellularLocation>
</comment>
<name>A0A9P4Z044_9HYPO</name>
<comment type="caution">
    <text evidence="3">The sequence shown here is derived from an EMBL/GenBank/DDBJ whole genome shotgun (WGS) entry which is preliminary data.</text>
</comment>
<evidence type="ECO:0000313" key="4">
    <source>
        <dbReference type="Proteomes" id="UP000749293"/>
    </source>
</evidence>
<dbReference type="GO" id="GO:0003700">
    <property type="term" value="F:DNA-binding transcription factor activity"/>
    <property type="evidence" value="ECO:0007669"/>
    <property type="project" value="TreeGrafter"/>
</dbReference>